<sequence>MWICNVTIMVAILHYFITSYSCDWSKQADIKERNQLVRYAWPDCIPGVRKRGNTVREQLSLKSADKQSPFYTACLKCDACLAIAEKLNESLLFVHKNLETKLNKSYANSVLSSVCERGFENYALQKLHGYTTLMESASWSDLIPTTLDGMWTDKLRELCRYYLSEFGATRLYDSGEGVFRDCLNIVDKILLYKPSRKRGELPFGVVYRSTCCPYHYVGLFLWKHCMFPTVLRYCLLLVADTVVGWNDFLLCIAVKWVPDTTQQVPAERLPYVRPVPSTTHWSRNKNAKKERMGIIMTNNNKYIYRDKPVASQGKPIICLLISVTPPRWSDPLENYLQPVTTRDMGTGPTIYRPIQTNLNLSQFFPIPLLLDDFTQVLIDLYIGTEDHLYDLNQFMKIAIMISDLLLRDTRALGFHIVLDLKNHSLGVIKKITPAFLKKMQVVIMKAYPVRIKSIQLVNAPAYVDNLMTLVKMVLNPKLTKRIIVHTSGLGSLHDHISPKYLPLEYGGELGPVQDMWDSWTKELISKRDWFLEQENISSDEKRRPGKPLDQSELFGMEGSFKKLSVD</sequence>
<evidence type="ECO:0000313" key="4">
    <source>
        <dbReference type="EMBL" id="CAD7404499.1"/>
    </source>
</evidence>
<dbReference type="AlphaFoldDB" id="A0A7R9CZW7"/>
<feature type="region of interest" description="Disordered" evidence="1">
    <location>
        <begin position="535"/>
        <end position="566"/>
    </location>
</feature>
<dbReference type="InterPro" id="IPR036865">
    <property type="entry name" value="CRAL-TRIO_dom_sf"/>
</dbReference>
<dbReference type="PANTHER" id="PTHR10174:SF224">
    <property type="entry name" value="RETINOL-BINDING PROTEIN PINTA"/>
    <property type="match status" value="1"/>
</dbReference>
<organism evidence="4">
    <name type="scientific">Timema cristinae</name>
    <name type="common">Walking stick</name>
    <dbReference type="NCBI Taxonomy" id="61476"/>
    <lineage>
        <taxon>Eukaryota</taxon>
        <taxon>Metazoa</taxon>
        <taxon>Ecdysozoa</taxon>
        <taxon>Arthropoda</taxon>
        <taxon>Hexapoda</taxon>
        <taxon>Insecta</taxon>
        <taxon>Pterygota</taxon>
        <taxon>Neoptera</taxon>
        <taxon>Polyneoptera</taxon>
        <taxon>Phasmatodea</taxon>
        <taxon>Timematodea</taxon>
        <taxon>Timematoidea</taxon>
        <taxon>Timematidae</taxon>
        <taxon>Timema</taxon>
    </lineage>
</organism>
<dbReference type="SMART" id="SM00516">
    <property type="entry name" value="SEC14"/>
    <property type="match status" value="1"/>
</dbReference>
<dbReference type="GO" id="GO:1902936">
    <property type="term" value="F:phosphatidylinositol bisphosphate binding"/>
    <property type="evidence" value="ECO:0007669"/>
    <property type="project" value="TreeGrafter"/>
</dbReference>
<evidence type="ECO:0000256" key="1">
    <source>
        <dbReference type="SAM" id="MobiDB-lite"/>
    </source>
</evidence>
<dbReference type="SUPFAM" id="SSF52087">
    <property type="entry name" value="CRAL/TRIO domain"/>
    <property type="match status" value="1"/>
</dbReference>
<dbReference type="Gene3D" id="1.20.5.1200">
    <property type="entry name" value="Alpha-tocopherol transfer"/>
    <property type="match status" value="1"/>
</dbReference>
<dbReference type="EMBL" id="OC319174">
    <property type="protein sequence ID" value="CAD7404499.1"/>
    <property type="molecule type" value="Genomic_DNA"/>
</dbReference>
<reference evidence="4" key="1">
    <citation type="submission" date="2020-11" db="EMBL/GenBank/DDBJ databases">
        <authorList>
            <person name="Tran Van P."/>
        </authorList>
    </citation>
    <scope>NUCLEOTIDE SEQUENCE</scope>
</reference>
<feature type="signal peptide" evidence="2">
    <location>
        <begin position="1"/>
        <end position="21"/>
    </location>
</feature>
<dbReference type="PANTHER" id="PTHR10174">
    <property type="entry name" value="ALPHA-TOCOPHEROL TRANSFER PROTEIN-RELATED"/>
    <property type="match status" value="1"/>
</dbReference>
<dbReference type="InterPro" id="IPR001251">
    <property type="entry name" value="CRAL-TRIO_dom"/>
</dbReference>
<name>A0A7R9CZW7_TIMCR</name>
<dbReference type="GO" id="GO:0016020">
    <property type="term" value="C:membrane"/>
    <property type="evidence" value="ECO:0007669"/>
    <property type="project" value="TreeGrafter"/>
</dbReference>
<dbReference type="Pfam" id="PF00650">
    <property type="entry name" value="CRAL_TRIO"/>
    <property type="match status" value="1"/>
</dbReference>
<evidence type="ECO:0000256" key="2">
    <source>
        <dbReference type="SAM" id="SignalP"/>
    </source>
</evidence>
<gene>
    <name evidence="4" type="ORF">TCEB3V08_LOCUS7529</name>
</gene>
<evidence type="ECO:0000259" key="3">
    <source>
        <dbReference type="PROSITE" id="PS50191"/>
    </source>
</evidence>
<feature type="chain" id="PRO_5030839539" description="CRAL-TRIO domain-containing protein" evidence="2">
    <location>
        <begin position="22"/>
        <end position="566"/>
    </location>
</feature>
<dbReference type="PRINTS" id="PR00180">
    <property type="entry name" value="CRETINALDHBP"/>
</dbReference>
<dbReference type="Gene3D" id="3.40.525.10">
    <property type="entry name" value="CRAL-TRIO lipid binding domain"/>
    <property type="match status" value="1"/>
</dbReference>
<protein>
    <recommendedName>
        <fullName evidence="3">CRAL-TRIO domain-containing protein</fullName>
    </recommendedName>
</protein>
<keyword evidence="2" id="KW-0732">Signal</keyword>
<feature type="domain" description="CRAL-TRIO" evidence="3">
    <location>
        <begin position="367"/>
        <end position="513"/>
    </location>
</feature>
<dbReference type="PROSITE" id="PS50191">
    <property type="entry name" value="CRAL_TRIO"/>
    <property type="match status" value="1"/>
</dbReference>
<proteinExistence type="predicted"/>
<accession>A0A7R9CZW7</accession>
<dbReference type="CDD" id="cd00170">
    <property type="entry name" value="SEC14"/>
    <property type="match status" value="1"/>
</dbReference>